<dbReference type="InterPro" id="IPR043502">
    <property type="entry name" value="DNA/RNA_pol_sf"/>
</dbReference>
<reference evidence="2" key="2">
    <citation type="submission" date="2022-01" db="EMBL/GenBank/DDBJ databases">
        <authorList>
            <person name="Yamashiro T."/>
            <person name="Shiraishi A."/>
            <person name="Satake H."/>
            <person name="Nakayama K."/>
        </authorList>
    </citation>
    <scope>NUCLEOTIDE SEQUENCE</scope>
</reference>
<keyword evidence="3" id="KW-1185">Reference proteome</keyword>
<feature type="domain" description="Reverse transcriptase Ty1/copia-type" evidence="1">
    <location>
        <begin position="401"/>
        <end position="642"/>
    </location>
</feature>
<organism evidence="2 3">
    <name type="scientific">Tanacetum coccineum</name>
    <dbReference type="NCBI Taxonomy" id="301880"/>
    <lineage>
        <taxon>Eukaryota</taxon>
        <taxon>Viridiplantae</taxon>
        <taxon>Streptophyta</taxon>
        <taxon>Embryophyta</taxon>
        <taxon>Tracheophyta</taxon>
        <taxon>Spermatophyta</taxon>
        <taxon>Magnoliopsida</taxon>
        <taxon>eudicotyledons</taxon>
        <taxon>Gunneridae</taxon>
        <taxon>Pentapetalae</taxon>
        <taxon>asterids</taxon>
        <taxon>campanulids</taxon>
        <taxon>Asterales</taxon>
        <taxon>Asteraceae</taxon>
        <taxon>Asteroideae</taxon>
        <taxon>Anthemideae</taxon>
        <taxon>Anthemidinae</taxon>
        <taxon>Tanacetum</taxon>
    </lineage>
</organism>
<dbReference type="InterPro" id="IPR013103">
    <property type="entry name" value="RVT_2"/>
</dbReference>
<evidence type="ECO:0000313" key="2">
    <source>
        <dbReference type="EMBL" id="GJS53938.1"/>
    </source>
</evidence>
<dbReference type="Proteomes" id="UP001151760">
    <property type="component" value="Unassembled WGS sequence"/>
</dbReference>
<proteinExistence type="predicted"/>
<accession>A0ABQ4WM49</accession>
<dbReference type="PANTHER" id="PTHR11439:SF495">
    <property type="entry name" value="REVERSE TRANSCRIPTASE, RNA-DEPENDENT DNA POLYMERASE-RELATED"/>
    <property type="match status" value="1"/>
</dbReference>
<dbReference type="SUPFAM" id="SSF56672">
    <property type="entry name" value="DNA/RNA polymerases"/>
    <property type="match status" value="1"/>
</dbReference>
<sequence length="879" mass="99599">MNDGGEGDCKLTYRGGGGESFWEGGDDFGVDGLRFHTCLTDILGFLERLEWWFEQDIDEEGVKNDGYIEGFWERHGIEGESLSENWKESSLMKAPEVRHRNGIKEASSKAVRIEELLKKAMGCAMEWCGLIGVDNGRRMKIQAENASWLHRLLEFKQPEVNEYSSRDSSLKPTTVCDRELDNSKESSLKIDEEEVEPIPKVEKKTAIPTATKKESVKPEKPIRRSIRSVNTARPFKQFQSNDKGFMDSGCSRHMSGNIAYLSDFKEFDGGYVTFGGGANRGRITCKCLQNNSTAGSTNYKKYQFQEVNTGSREVSTAVPEINTATPGKFDRTFPTSEDTQVEDQEIELGNISPSYASSVQTRRMTTSYSELGFLGAYMRKDSPGPTYEAMQEELLQFKLQNVWVLVDLPKGHRAIGTKWVYRNKKDERGIVVRNKARLVAQGHTQEEGIDYDEVFAPVARIEAIRIFLAYASYMGFTVYQMDVKSAFLYGQIEEEVYVCQPPGFEDPDHPDKVYKVVKALYGLHQAPRAWYDTLATYLLSNGFQRGKIDQTLFIKSQKGHILLVQIYVDDIIFGSTKKELCDEFEKLMKDKFQMSSMGELTFFLGLQVQQKKKGIFISQDKYVHEILKKFNYTDVKSASTPTDLEKPLVKDADADDVDEHLYRSMIGSLMYLTASRPDIMFAVCACARFQVSPKTSHLLAVKRIFRYLKGKPSLGLWYSKDSPLELVAYTDSDYAGATLDRKSTTGGCQFLGNRLISWQCKKQTVVATSTTEAEYVAAASCCGQVLWIQNQLLDYGYNFMNTVIYIDNTSTICIIENPVQHSKTKHIEIRHHFIRDCNTKKLIQMAKIDTQLNVADLLTKGFDAGRFQYLVSSIGMLNP</sequence>
<evidence type="ECO:0000259" key="1">
    <source>
        <dbReference type="Pfam" id="PF07727"/>
    </source>
</evidence>
<dbReference type="PANTHER" id="PTHR11439">
    <property type="entry name" value="GAG-POL-RELATED RETROTRANSPOSON"/>
    <property type="match status" value="1"/>
</dbReference>
<reference evidence="2" key="1">
    <citation type="journal article" date="2022" name="Int. J. Mol. Sci.">
        <title>Draft Genome of Tanacetum Coccineum: Genomic Comparison of Closely Related Tanacetum-Family Plants.</title>
        <authorList>
            <person name="Yamashiro T."/>
            <person name="Shiraishi A."/>
            <person name="Nakayama K."/>
            <person name="Satake H."/>
        </authorList>
    </citation>
    <scope>NUCLEOTIDE SEQUENCE</scope>
</reference>
<evidence type="ECO:0000313" key="3">
    <source>
        <dbReference type="Proteomes" id="UP001151760"/>
    </source>
</evidence>
<protein>
    <submittedName>
        <fullName evidence="2">Ribonuclease H-like domain-containing protein</fullName>
    </submittedName>
</protein>
<dbReference type="CDD" id="cd09272">
    <property type="entry name" value="RNase_HI_RT_Ty1"/>
    <property type="match status" value="1"/>
</dbReference>
<gene>
    <name evidence="2" type="ORF">Tco_0627300</name>
</gene>
<comment type="caution">
    <text evidence="2">The sequence shown here is derived from an EMBL/GenBank/DDBJ whole genome shotgun (WGS) entry which is preliminary data.</text>
</comment>
<dbReference type="EMBL" id="BQNB010008760">
    <property type="protein sequence ID" value="GJS53938.1"/>
    <property type="molecule type" value="Genomic_DNA"/>
</dbReference>
<dbReference type="Pfam" id="PF07727">
    <property type="entry name" value="RVT_2"/>
    <property type="match status" value="1"/>
</dbReference>
<name>A0ABQ4WM49_9ASTR</name>